<keyword evidence="13" id="KW-1185">Reference proteome</keyword>
<comment type="function">
    <text evidence="8">Also involved in hydrogenase metallocenter assembly, probably by participating in the nickel insertion step. This function in hydrogenase biosynthesis requires chaperone activity and the presence of the metal-binding domain, but not PPIase activity.</text>
</comment>
<keyword evidence="5 9" id="KW-0697">Rotamase</keyword>
<comment type="subcellular location">
    <subcellularLocation>
        <location evidence="2">Cytoplasm</location>
    </subcellularLocation>
</comment>
<keyword evidence="7 9" id="KW-0413">Isomerase</keyword>
<dbReference type="Proteomes" id="UP000838100">
    <property type="component" value="Unassembled WGS sequence"/>
</dbReference>
<dbReference type="Pfam" id="PF00254">
    <property type="entry name" value="FKBP_C"/>
    <property type="match status" value="1"/>
</dbReference>
<evidence type="ECO:0000313" key="13">
    <source>
        <dbReference type="Proteomes" id="UP000838100"/>
    </source>
</evidence>
<dbReference type="PANTHER" id="PTHR47861:SF3">
    <property type="entry name" value="FKBP-TYPE PEPTIDYL-PROLYL CIS-TRANS ISOMERASE SLYD"/>
    <property type="match status" value="1"/>
</dbReference>
<comment type="similarity">
    <text evidence="3 10">Belongs to the FKBP-type PPIase family.</text>
</comment>
<accession>A0ABM9AFL5</accession>
<dbReference type="PROSITE" id="PS50059">
    <property type="entry name" value="FKBP_PPIASE"/>
    <property type="match status" value="1"/>
</dbReference>
<dbReference type="Gene3D" id="3.10.50.40">
    <property type="match status" value="1"/>
</dbReference>
<evidence type="ECO:0000256" key="10">
    <source>
        <dbReference type="RuleBase" id="RU003915"/>
    </source>
</evidence>
<name>A0ABM9AFL5_9GAMM</name>
<evidence type="ECO:0000256" key="1">
    <source>
        <dbReference type="ARBA" id="ARBA00000971"/>
    </source>
</evidence>
<evidence type="ECO:0000256" key="4">
    <source>
        <dbReference type="ARBA" id="ARBA00022490"/>
    </source>
</evidence>
<evidence type="ECO:0000256" key="5">
    <source>
        <dbReference type="ARBA" id="ARBA00023110"/>
    </source>
</evidence>
<dbReference type="SUPFAM" id="SSF54534">
    <property type="entry name" value="FKBP-like"/>
    <property type="match status" value="1"/>
</dbReference>
<organism evidence="12 13">
    <name type="scientific">Sinobacterium norvegicum</name>
    <dbReference type="NCBI Taxonomy" id="1641715"/>
    <lineage>
        <taxon>Bacteria</taxon>
        <taxon>Pseudomonadati</taxon>
        <taxon>Pseudomonadota</taxon>
        <taxon>Gammaproteobacteria</taxon>
        <taxon>Cellvibrionales</taxon>
        <taxon>Spongiibacteraceae</taxon>
        <taxon>Sinobacterium</taxon>
    </lineage>
</organism>
<dbReference type="PANTHER" id="PTHR47861">
    <property type="entry name" value="FKBP-TYPE PEPTIDYL-PROLYL CIS-TRANS ISOMERASE SLYD"/>
    <property type="match status" value="1"/>
</dbReference>
<dbReference type="InterPro" id="IPR046357">
    <property type="entry name" value="PPIase_dom_sf"/>
</dbReference>
<keyword evidence="4" id="KW-0963">Cytoplasm</keyword>
<evidence type="ECO:0000259" key="11">
    <source>
        <dbReference type="PROSITE" id="PS50059"/>
    </source>
</evidence>
<evidence type="ECO:0000256" key="7">
    <source>
        <dbReference type="ARBA" id="ARBA00023235"/>
    </source>
</evidence>
<evidence type="ECO:0000256" key="8">
    <source>
        <dbReference type="ARBA" id="ARBA00037071"/>
    </source>
</evidence>
<evidence type="ECO:0000256" key="3">
    <source>
        <dbReference type="ARBA" id="ARBA00006577"/>
    </source>
</evidence>
<gene>
    <name evidence="12" type="primary">slyD_2</name>
    <name evidence="12" type="ORF">SIN8267_02106</name>
</gene>
<comment type="caution">
    <text evidence="12">The sequence shown here is derived from an EMBL/GenBank/DDBJ whole genome shotgun (WGS) entry which is preliminary data.</text>
</comment>
<feature type="domain" description="PPIase FKBP-type" evidence="11">
    <location>
        <begin position="6"/>
        <end position="79"/>
    </location>
</feature>
<sequence>MIIENNKVISFHYQLTDIDDQQLDASDKEPMAYLHGCGNILPKLEAALAGHKVGDELTIELDPIDGYGVRDEAMISRIPVKSIRGGKGKRLKAGSQVYVTTKDGDRLATVVKAGKFQATVDGNHPLAGLTLRFSVKVEGIRDASEEEIAHGHAHGIGGHQH</sequence>
<dbReference type="EMBL" id="CAKLPX010000002">
    <property type="protein sequence ID" value="CAH0991991.1"/>
    <property type="molecule type" value="Genomic_DNA"/>
</dbReference>
<dbReference type="EC" id="5.2.1.8" evidence="10"/>
<evidence type="ECO:0000256" key="9">
    <source>
        <dbReference type="PROSITE-ProRule" id="PRU00277"/>
    </source>
</evidence>
<dbReference type="RefSeq" id="WP_237444690.1">
    <property type="nucleotide sequence ID" value="NZ_CAKLPX010000002.1"/>
</dbReference>
<dbReference type="GO" id="GO:0003755">
    <property type="term" value="F:peptidyl-prolyl cis-trans isomerase activity"/>
    <property type="evidence" value="ECO:0007669"/>
    <property type="project" value="UniProtKB-EC"/>
</dbReference>
<dbReference type="InterPro" id="IPR001179">
    <property type="entry name" value="PPIase_FKBP_dom"/>
</dbReference>
<evidence type="ECO:0000313" key="12">
    <source>
        <dbReference type="EMBL" id="CAH0991991.1"/>
    </source>
</evidence>
<comment type="catalytic activity">
    <reaction evidence="1 9 10">
        <text>[protein]-peptidylproline (omega=180) = [protein]-peptidylproline (omega=0)</text>
        <dbReference type="Rhea" id="RHEA:16237"/>
        <dbReference type="Rhea" id="RHEA-COMP:10747"/>
        <dbReference type="Rhea" id="RHEA-COMP:10748"/>
        <dbReference type="ChEBI" id="CHEBI:83833"/>
        <dbReference type="ChEBI" id="CHEBI:83834"/>
        <dbReference type="EC" id="5.2.1.8"/>
    </reaction>
</comment>
<keyword evidence="6" id="KW-0143">Chaperone</keyword>
<reference evidence="12" key="1">
    <citation type="submission" date="2021-12" db="EMBL/GenBank/DDBJ databases">
        <authorList>
            <person name="Rodrigo-Torres L."/>
            <person name="Arahal R. D."/>
            <person name="Lucena T."/>
        </authorList>
    </citation>
    <scope>NUCLEOTIDE SEQUENCE</scope>
    <source>
        <strain evidence="12">CECT 8267</strain>
    </source>
</reference>
<protein>
    <recommendedName>
        <fullName evidence="10">Peptidyl-prolyl cis-trans isomerase</fullName>
        <ecNumber evidence="10">5.2.1.8</ecNumber>
    </recommendedName>
</protein>
<evidence type="ECO:0000256" key="6">
    <source>
        <dbReference type="ARBA" id="ARBA00023186"/>
    </source>
</evidence>
<evidence type="ECO:0000256" key="2">
    <source>
        <dbReference type="ARBA" id="ARBA00004496"/>
    </source>
</evidence>
<proteinExistence type="inferred from homology"/>